<comment type="caution">
    <text evidence="1">The sequence shown here is derived from an EMBL/GenBank/DDBJ whole genome shotgun (WGS) entry which is preliminary data.</text>
</comment>
<dbReference type="AlphaFoldDB" id="A0A061J0K2"/>
<name>A0A061J0K2_TRYRA</name>
<proteinExistence type="predicted"/>
<reference evidence="1 2" key="1">
    <citation type="submission" date="2013-07" db="EMBL/GenBank/DDBJ databases">
        <authorList>
            <person name="Stoco P.H."/>
            <person name="Wagner G."/>
            <person name="Gerber A."/>
            <person name="Zaha A."/>
            <person name="Thompson C."/>
            <person name="Bartholomeu D.C."/>
            <person name="Luckemeyer D.D."/>
            <person name="Bahia D."/>
            <person name="Loreto E."/>
            <person name="Prestes E.B."/>
            <person name="Lima F.M."/>
            <person name="Rodrigues-Luiz G."/>
            <person name="Vallejo G.A."/>
            <person name="Filho J.F."/>
            <person name="Monteiro K.M."/>
            <person name="Tyler K.M."/>
            <person name="de Almeida L.G."/>
            <person name="Ortiz M.F."/>
            <person name="Siervo M.A."/>
            <person name="de Moraes M.H."/>
            <person name="Cunha O.L."/>
            <person name="Mendonca-Neto R."/>
            <person name="Silva R."/>
            <person name="Teixeira S.M."/>
            <person name="Murta S.M."/>
            <person name="Sincero T.C."/>
            <person name="Mendes T.A."/>
            <person name="Urmenyi T.P."/>
            <person name="Silva V.G."/>
            <person name="da Rocha W.D."/>
            <person name="Andersson B."/>
            <person name="Romanha A.J."/>
            <person name="Steindel M."/>
            <person name="de Vasconcelos A.T."/>
            <person name="Grisard E.C."/>
        </authorList>
    </citation>
    <scope>NUCLEOTIDE SEQUENCE [LARGE SCALE GENOMIC DNA]</scope>
    <source>
        <strain evidence="1 2">SC58</strain>
    </source>
</reference>
<dbReference type="Proteomes" id="UP000031737">
    <property type="component" value="Unassembled WGS sequence"/>
</dbReference>
<gene>
    <name evidence="1" type="ORF">TRSC58_04467</name>
</gene>
<evidence type="ECO:0000313" key="1">
    <source>
        <dbReference type="EMBL" id="ESL07840.1"/>
    </source>
</evidence>
<evidence type="ECO:0000313" key="2">
    <source>
        <dbReference type="Proteomes" id="UP000031737"/>
    </source>
</evidence>
<accession>A0A061J0K2</accession>
<protein>
    <submittedName>
        <fullName evidence="1">Uncharacterized protein</fullName>
    </submittedName>
</protein>
<dbReference type="OrthoDB" id="275114at2759"/>
<sequence length="426" mass="49655">MLCIYFSLVVFSSLYDMKNMRSFCCLSSLNKIQVRAHATYDVAPLSHKQIFSLYRNWDKTRNELDLLEEVEEKIFKWKLNKWQMRIPPLLTAHEKEVMRQQQELLKDIFFNWGKCRDAVNADLELISSITSLPKETIRGKNRAWLQEEAAKLRWVGEVNKATQLRDAFLRLEVCGSRDHMLLERLCCIYGLGLQGSFENAFSNYIMEDPTTKKIYINESNAFSELMAHIINTYPQIAIIYDFLGFNLIEGYRSSLRQYLQYMISRSSQETTSTGRLFFGRGKPAEILFDFGNSKESVVSGEHVQGLPDFVFVKGTDITLIIIALDNFWLRNRQLPHRKQMEGIARRASFVLGIPFSDVRVRNLLLPPNYLDKDSICRINEVVLGVSNAEERMLAPWLEMYEKKLDSKDVDFCHLMKSTNEEEWLTL</sequence>
<organism evidence="1 2">
    <name type="scientific">Trypanosoma rangeli SC58</name>
    <dbReference type="NCBI Taxonomy" id="429131"/>
    <lineage>
        <taxon>Eukaryota</taxon>
        <taxon>Discoba</taxon>
        <taxon>Euglenozoa</taxon>
        <taxon>Kinetoplastea</taxon>
        <taxon>Metakinetoplastina</taxon>
        <taxon>Trypanosomatida</taxon>
        <taxon>Trypanosomatidae</taxon>
        <taxon>Trypanosoma</taxon>
        <taxon>Herpetosoma</taxon>
    </lineage>
</organism>
<dbReference type="EMBL" id="AUPL01004467">
    <property type="protein sequence ID" value="ESL07840.1"/>
    <property type="molecule type" value="Genomic_DNA"/>
</dbReference>
<dbReference type="VEuPathDB" id="TriTrypDB:TRSC58_04467"/>
<keyword evidence="2" id="KW-1185">Reference proteome</keyword>